<accession>A0A919EGC5</accession>
<gene>
    <name evidence="1" type="ORF">GCM10010218_60050</name>
</gene>
<keyword evidence="2" id="KW-1185">Reference proteome</keyword>
<evidence type="ECO:0000313" key="2">
    <source>
        <dbReference type="Proteomes" id="UP000638313"/>
    </source>
</evidence>
<reference evidence="1" key="1">
    <citation type="journal article" date="2014" name="Int. J. Syst. Evol. Microbiol.">
        <title>Complete genome sequence of Corynebacterium casei LMG S-19264T (=DSM 44701T), isolated from a smear-ripened cheese.</title>
        <authorList>
            <consortium name="US DOE Joint Genome Institute (JGI-PGF)"/>
            <person name="Walter F."/>
            <person name="Albersmeier A."/>
            <person name="Kalinowski J."/>
            <person name="Ruckert C."/>
        </authorList>
    </citation>
    <scope>NUCLEOTIDE SEQUENCE</scope>
    <source>
        <strain evidence="1">JCM 4059</strain>
    </source>
</reference>
<proteinExistence type="predicted"/>
<organism evidence="1 2">
    <name type="scientific">Streptomyces mashuensis</name>
    <dbReference type="NCBI Taxonomy" id="33904"/>
    <lineage>
        <taxon>Bacteria</taxon>
        <taxon>Bacillati</taxon>
        <taxon>Actinomycetota</taxon>
        <taxon>Actinomycetes</taxon>
        <taxon>Kitasatosporales</taxon>
        <taxon>Streptomycetaceae</taxon>
        <taxon>Streptomyces</taxon>
    </lineage>
</organism>
<dbReference type="Proteomes" id="UP000638313">
    <property type="component" value="Unassembled WGS sequence"/>
</dbReference>
<sequence>MSVAAAVRDLWQAIADAEGLIVATPQLRELFALLNVHVVGGPQVAVPEVHPRLSSTAGSAGRLTDPTTRAMFTSLLHGLAQAIDHQAGNRLIKALRYWRGQLGQLTA</sequence>
<comment type="caution">
    <text evidence="1">The sequence shown here is derived from an EMBL/GenBank/DDBJ whole genome shotgun (WGS) entry which is preliminary data.</text>
</comment>
<name>A0A919EGC5_9ACTN</name>
<protein>
    <submittedName>
        <fullName evidence="1">Uncharacterized protein</fullName>
    </submittedName>
</protein>
<evidence type="ECO:0000313" key="1">
    <source>
        <dbReference type="EMBL" id="GHF70747.1"/>
    </source>
</evidence>
<dbReference type="EMBL" id="BNBD01000020">
    <property type="protein sequence ID" value="GHF70747.1"/>
    <property type="molecule type" value="Genomic_DNA"/>
</dbReference>
<reference evidence="1" key="2">
    <citation type="submission" date="2020-09" db="EMBL/GenBank/DDBJ databases">
        <authorList>
            <person name="Sun Q."/>
            <person name="Ohkuma M."/>
        </authorList>
    </citation>
    <scope>NUCLEOTIDE SEQUENCE</scope>
    <source>
        <strain evidence="1">JCM 4059</strain>
    </source>
</reference>
<dbReference type="AlphaFoldDB" id="A0A919EGC5"/>
<dbReference type="RefSeq" id="WP_190132917.1">
    <property type="nucleotide sequence ID" value="NZ_BNBD01000020.1"/>
</dbReference>